<dbReference type="PRINTS" id="PR00463">
    <property type="entry name" value="EP450I"/>
</dbReference>
<organism evidence="10 11">
    <name type="scientific">Aspergillus wentii DTO 134E9</name>
    <dbReference type="NCBI Taxonomy" id="1073089"/>
    <lineage>
        <taxon>Eukaryota</taxon>
        <taxon>Fungi</taxon>
        <taxon>Dikarya</taxon>
        <taxon>Ascomycota</taxon>
        <taxon>Pezizomycotina</taxon>
        <taxon>Eurotiomycetes</taxon>
        <taxon>Eurotiomycetidae</taxon>
        <taxon>Eurotiales</taxon>
        <taxon>Aspergillaceae</taxon>
        <taxon>Aspergillus</taxon>
        <taxon>Aspergillus subgen. Cremei</taxon>
    </lineage>
</organism>
<dbReference type="PRINTS" id="PR00385">
    <property type="entry name" value="P450"/>
</dbReference>
<name>A0A1L9RKG1_ASPWE</name>
<comment type="cofactor">
    <cofactor evidence="1 8">
        <name>heme</name>
        <dbReference type="ChEBI" id="CHEBI:30413"/>
    </cofactor>
</comment>
<evidence type="ECO:0000256" key="2">
    <source>
        <dbReference type="ARBA" id="ARBA00010617"/>
    </source>
</evidence>
<protein>
    <recommendedName>
        <fullName evidence="12">Cytochrome P450</fullName>
    </recommendedName>
</protein>
<sequence length="351" mass="39966">MTNNDFSYHFMRYTASLGYTLQYGKRLEGEENNFEIMETSAIVKELVEALTQIGFGIVELFPVLDCLPSFLAPWKKFGEKSYTRAATFYQANLQKGQSSSNWNWTQQISQLPVAQRVSSTDLSFLLGLTLQAGVETTVSALRVFIKASLLHPECVKKAQKELDEVVGPDRLPSFEDSSRLPYIHAMVEEVLRWQQVGPIGIPHATTADDEYMGYHIPKNTAVIPNNWAIAFDETTYPDPYAFKPERWFDESTPSMSGFGYGRRICPGKQIALNTMYINAARILWGYNIHHVYRGGKKVEVGAWDIDHGFVSGPKKFEVDFQVRSERHREVIEKEWMSVEKDTDVLLQGLRG</sequence>
<evidence type="ECO:0000256" key="7">
    <source>
        <dbReference type="ARBA" id="ARBA00023033"/>
    </source>
</evidence>
<dbReference type="InterPro" id="IPR050364">
    <property type="entry name" value="Cytochrome_P450_fung"/>
</dbReference>
<keyword evidence="3 8" id="KW-0349">Heme</keyword>
<dbReference type="EMBL" id="KV878212">
    <property type="protein sequence ID" value="OJJ35401.1"/>
    <property type="molecule type" value="Genomic_DNA"/>
</dbReference>
<dbReference type="GeneID" id="63751211"/>
<dbReference type="SUPFAM" id="SSF48264">
    <property type="entry name" value="Cytochrome P450"/>
    <property type="match status" value="1"/>
</dbReference>
<keyword evidence="6 8" id="KW-0408">Iron</keyword>
<reference evidence="11" key="1">
    <citation type="journal article" date="2017" name="Genome Biol.">
        <title>Comparative genomics reveals high biological diversity and specific adaptations in the industrially and medically important fungal genus Aspergillus.</title>
        <authorList>
            <person name="de Vries R.P."/>
            <person name="Riley R."/>
            <person name="Wiebenga A."/>
            <person name="Aguilar-Osorio G."/>
            <person name="Amillis S."/>
            <person name="Uchima C.A."/>
            <person name="Anderluh G."/>
            <person name="Asadollahi M."/>
            <person name="Askin M."/>
            <person name="Barry K."/>
            <person name="Battaglia E."/>
            <person name="Bayram O."/>
            <person name="Benocci T."/>
            <person name="Braus-Stromeyer S.A."/>
            <person name="Caldana C."/>
            <person name="Canovas D."/>
            <person name="Cerqueira G.C."/>
            <person name="Chen F."/>
            <person name="Chen W."/>
            <person name="Choi C."/>
            <person name="Clum A."/>
            <person name="Dos Santos R.A."/>
            <person name="Damasio A.R."/>
            <person name="Diallinas G."/>
            <person name="Emri T."/>
            <person name="Fekete E."/>
            <person name="Flipphi M."/>
            <person name="Freyberg S."/>
            <person name="Gallo A."/>
            <person name="Gournas C."/>
            <person name="Habgood R."/>
            <person name="Hainaut M."/>
            <person name="Harispe M.L."/>
            <person name="Henrissat B."/>
            <person name="Hilden K.S."/>
            <person name="Hope R."/>
            <person name="Hossain A."/>
            <person name="Karabika E."/>
            <person name="Karaffa L."/>
            <person name="Karanyi Z."/>
            <person name="Krasevec N."/>
            <person name="Kuo A."/>
            <person name="Kusch H."/>
            <person name="LaButti K."/>
            <person name="Lagendijk E.L."/>
            <person name="Lapidus A."/>
            <person name="Levasseur A."/>
            <person name="Lindquist E."/>
            <person name="Lipzen A."/>
            <person name="Logrieco A.F."/>
            <person name="MacCabe A."/>
            <person name="Maekelae M.R."/>
            <person name="Malavazi I."/>
            <person name="Melin P."/>
            <person name="Meyer V."/>
            <person name="Mielnichuk N."/>
            <person name="Miskei M."/>
            <person name="Molnar A.P."/>
            <person name="Mule G."/>
            <person name="Ngan C.Y."/>
            <person name="Orejas M."/>
            <person name="Orosz E."/>
            <person name="Ouedraogo J.P."/>
            <person name="Overkamp K.M."/>
            <person name="Park H.-S."/>
            <person name="Perrone G."/>
            <person name="Piumi F."/>
            <person name="Punt P.J."/>
            <person name="Ram A.F."/>
            <person name="Ramon A."/>
            <person name="Rauscher S."/>
            <person name="Record E."/>
            <person name="Riano-Pachon D.M."/>
            <person name="Robert V."/>
            <person name="Roehrig J."/>
            <person name="Ruller R."/>
            <person name="Salamov A."/>
            <person name="Salih N.S."/>
            <person name="Samson R.A."/>
            <person name="Sandor E."/>
            <person name="Sanguinetti M."/>
            <person name="Schuetze T."/>
            <person name="Sepcic K."/>
            <person name="Shelest E."/>
            <person name="Sherlock G."/>
            <person name="Sophianopoulou V."/>
            <person name="Squina F.M."/>
            <person name="Sun H."/>
            <person name="Susca A."/>
            <person name="Todd R.B."/>
            <person name="Tsang A."/>
            <person name="Unkles S.E."/>
            <person name="van de Wiele N."/>
            <person name="van Rossen-Uffink D."/>
            <person name="Oliveira J.V."/>
            <person name="Vesth T.C."/>
            <person name="Visser J."/>
            <person name="Yu J.-H."/>
            <person name="Zhou M."/>
            <person name="Andersen M.R."/>
            <person name="Archer D.B."/>
            <person name="Baker S.E."/>
            <person name="Benoit I."/>
            <person name="Brakhage A.A."/>
            <person name="Braus G.H."/>
            <person name="Fischer R."/>
            <person name="Frisvad J.C."/>
            <person name="Goldman G.H."/>
            <person name="Houbraken J."/>
            <person name="Oakley B."/>
            <person name="Pocsi I."/>
            <person name="Scazzocchio C."/>
            <person name="Seiboth B."/>
            <person name="vanKuyk P.A."/>
            <person name="Wortman J."/>
            <person name="Dyer P.S."/>
            <person name="Grigoriev I.V."/>
        </authorList>
    </citation>
    <scope>NUCLEOTIDE SEQUENCE [LARGE SCALE GENOMIC DNA]</scope>
    <source>
        <strain evidence="11">DTO 134E9</strain>
    </source>
</reference>
<keyword evidence="5 9" id="KW-0560">Oxidoreductase</keyword>
<feature type="non-terminal residue" evidence="10">
    <location>
        <position position="351"/>
    </location>
</feature>
<dbReference type="PANTHER" id="PTHR46300">
    <property type="entry name" value="P450, PUTATIVE (EUROFUNG)-RELATED-RELATED"/>
    <property type="match status" value="1"/>
</dbReference>
<evidence type="ECO:0000313" key="11">
    <source>
        <dbReference type="Proteomes" id="UP000184383"/>
    </source>
</evidence>
<evidence type="ECO:0000256" key="1">
    <source>
        <dbReference type="ARBA" id="ARBA00001971"/>
    </source>
</evidence>
<proteinExistence type="inferred from homology"/>
<evidence type="ECO:0000256" key="9">
    <source>
        <dbReference type="RuleBase" id="RU000461"/>
    </source>
</evidence>
<dbReference type="PANTHER" id="PTHR46300:SF1">
    <property type="entry name" value="P450, PUTATIVE (EUROFUNG)-RELATED"/>
    <property type="match status" value="1"/>
</dbReference>
<dbReference type="InterPro" id="IPR002401">
    <property type="entry name" value="Cyt_P450_E_grp-I"/>
</dbReference>
<comment type="similarity">
    <text evidence="2 9">Belongs to the cytochrome P450 family.</text>
</comment>
<feature type="binding site" description="axial binding residue" evidence="8">
    <location>
        <position position="265"/>
    </location>
    <ligand>
        <name>heme</name>
        <dbReference type="ChEBI" id="CHEBI:30413"/>
    </ligand>
    <ligandPart>
        <name>Fe</name>
        <dbReference type="ChEBI" id="CHEBI:18248"/>
    </ligandPart>
</feature>
<dbReference type="Pfam" id="PF00067">
    <property type="entry name" value="p450"/>
    <property type="match status" value="1"/>
</dbReference>
<keyword evidence="7 9" id="KW-0503">Monooxygenase</keyword>
<dbReference type="STRING" id="1073089.A0A1L9RKG1"/>
<dbReference type="Gene3D" id="1.10.630.10">
    <property type="entry name" value="Cytochrome P450"/>
    <property type="match status" value="1"/>
</dbReference>
<keyword evidence="11" id="KW-1185">Reference proteome</keyword>
<keyword evidence="4 8" id="KW-0479">Metal-binding</keyword>
<dbReference type="GO" id="GO:0016705">
    <property type="term" value="F:oxidoreductase activity, acting on paired donors, with incorporation or reduction of molecular oxygen"/>
    <property type="evidence" value="ECO:0007669"/>
    <property type="project" value="InterPro"/>
</dbReference>
<dbReference type="VEuPathDB" id="FungiDB:ASPWEDRAFT_40597"/>
<dbReference type="RefSeq" id="XP_040689077.1">
    <property type="nucleotide sequence ID" value="XM_040835363.1"/>
</dbReference>
<evidence type="ECO:0008006" key="12">
    <source>
        <dbReference type="Google" id="ProtNLM"/>
    </source>
</evidence>
<dbReference type="InterPro" id="IPR036396">
    <property type="entry name" value="Cyt_P450_sf"/>
</dbReference>
<dbReference type="Proteomes" id="UP000184383">
    <property type="component" value="Unassembled WGS sequence"/>
</dbReference>
<evidence type="ECO:0000313" key="10">
    <source>
        <dbReference type="EMBL" id="OJJ35401.1"/>
    </source>
</evidence>
<dbReference type="InterPro" id="IPR017972">
    <property type="entry name" value="Cyt_P450_CS"/>
</dbReference>
<dbReference type="AlphaFoldDB" id="A0A1L9RKG1"/>
<evidence type="ECO:0000256" key="3">
    <source>
        <dbReference type="ARBA" id="ARBA00022617"/>
    </source>
</evidence>
<evidence type="ECO:0000256" key="4">
    <source>
        <dbReference type="ARBA" id="ARBA00022723"/>
    </source>
</evidence>
<dbReference type="GO" id="GO:0005506">
    <property type="term" value="F:iron ion binding"/>
    <property type="evidence" value="ECO:0007669"/>
    <property type="project" value="InterPro"/>
</dbReference>
<evidence type="ECO:0000256" key="6">
    <source>
        <dbReference type="ARBA" id="ARBA00023004"/>
    </source>
</evidence>
<dbReference type="PROSITE" id="PS00086">
    <property type="entry name" value="CYTOCHROME_P450"/>
    <property type="match status" value="1"/>
</dbReference>
<dbReference type="GO" id="GO:0004497">
    <property type="term" value="F:monooxygenase activity"/>
    <property type="evidence" value="ECO:0007669"/>
    <property type="project" value="UniProtKB-KW"/>
</dbReference>
<dbReference type="InterPro" id="IPR001128">
    <property type="entry name" value="Cyt_P450"/>
</dbReference>
<dbReference type="OrthoDB" id="1470350at2759"/>
<evidence type="ECO:0000256" key="8">
    <source>
        <dbReference type="PIRSR" id="PIRSR602401-1"/>
    </source>
</evidence>
<dbReference type="GO" id="GO:0020037">
    <property type="term" value="F:heme binding"/>
    <property type="evidence" value="ECO:0007669"/>
    <property type="project" value="InterPro"/>
</dbReference>
<gene>
    <name evidence="10" type="ORF">ASPWEDRAFT_40597</name>
</gene>
<evidence type="ECO:0000256" key="5">
    <source>
        <dbReference type="ARBA" id="ARBA00023002"/>
    </source>
</evidence>
<accession>A0A1L9RKG1</accession>